<dbReference type="InParanoid" id="A0A1B6PFW8"/>
<evidence type="ECO:0000313" key="1">
    <source>
        <dbReference type="EMBL" id="KXG24570.1"/>
    </source>
</evidence>
<dbReference type="EMBL" id="CM000766">
    <property type="protein sequence ID" value="KXG24570.1"/>
    <property type="molecule type" value="Genomic_DNA"/>
</dbReference>
<dbReference type="Proteomes" id="UP000000768">
    <property type="component" value="Chromosome 7"/>
</dbReference>
<proteinExistence type="predicted"/>
<dbReference type="AlphaFoldDB" id="A0A1B6PFW8"/>
<name>A0A1B6PFW8_SORBI</name>
<organism evidence="1 2">
    <name type="scientific">Sorghum bicolor</name>
    <name type="common">Sorghum</name>
    <name type="synonym">Sorghum vulgare</name>
    <dbReference type="NCBI Taxonomy" id="4558"/>
    <lineage>
        <taxon>Eukaryota</taxon>
        <taxon>Viridiplantae</taxon>
        <taxon>Streptophyta</taxon>
        <taxon>Embryophyta</taxon>
        <taxon>Tracheophyta</taxon>
        <taxon>Spermatophyta</taxon>
        <taxon>Magnoliopsida</taxon>
        <taxon>Liliopsida</taxon>
        <taxon>Poales</taxon>
        <taxon>Poaceae</taxon>
        <taxon>PACMAD clade</taxon>
        <taxon>Panicoideae</taxon>
        <taxon>Andropogonodae</taxon>
        <taxon>Andropogoneae</taxon>
        <taxon>Sorghinae</taxon>
        <taxon>Sorghum</taxon>
    </lineage>
</organism>
<reference evidence="1 2" key="1">
    <citation type="journal article" date="2009" name="Nature">
        <title>The Sorghum bicolor genome and the diversification of grasses.</title>
        <authorList>
            <person name="Paterson A.H."/>
            <person name="Bowers J.E."/>
            <person name="Bruggmann R."/>
            <person name="Dubchak I."/>
            <person name="Grimwood J."/>
            <person name="Gundlach H."/>
            <person name="Haberer G."/>
            <person name="Hellsten U."/>
            <person name="Mitros T."/>
            <person name="Poliakov A."/>
            <person name="Schmutz J."/>
            <person name="Spannagl M."/>
            <person name="Tang H."/>
            <person name="Wang X."/>
            <person name="Wicker T."/>
            <person name="Bharti A.K."/>
            <person name="Chapman J."/>
            <person name="Feltus F.A."/>
            <person name="Gowik U."/>
            <person name="Grigoriev I.V."/>
            <person name="Lyons E."/>
            <person name="Maher C.A."/>
            <person name="Martis M."/>
            <person name="Narechania A."/>
            <person name="Otillar R.P."/>
            <person name="Penning B.W."/>
            <person name="Salamov A.A."/>
            <person name="Wang Y."/>
            <person name="Zhang L."/>
            <person name="Carpita N.C."/>
            <person name="Freeling M."/>
            <person name="Gingle A.R."/>
            <person name="Hash C.T."/>
            <person name="Keller B."/>
            <person name="Klein P."/>
            <person name="Kresovich S."/>
            <person name="McCann M.C."/>
            <person name="Ming R."/>
            <person name="Peterson D.G."/>
            <person name="Mehboob-ur-Rahman"/>
            <person name="Ware D."/>
            <person name="Westhoff P."/>
            <person name="Mayer K.F."/>
            <person name="Messing J."/>
            <person name="Rokhsar D.S."/>
        </authorList>
    </citation>
    <scope>NUCLEOTIDE SEQUENCE [LARGE SCALE GENOMIC DNA]</scope>
    <source>
        <strain evidence="2">cv. BTx623</strain>
    </source>
</reference>
<sequence length="55" mass="6418">MSTGKTLLKIHPTPTRCLLPPACNNQRPHPRQMENHNLICYTVKHQHLHHMPTLM</sequence>
<accession>A0A1B6PFW8</accession>
<keyword evidence="2" id="KW-1185">Reference proteome</keyword>
<dbReference type="Gramene" id="KXG24570">
    <property type="protein sequence ID" value="KXG24570"/>
    <property type="gene ID" value="SORBI_3007G060300"/>
</dbReference>
<protein>
    <submittedName>
        <fullName evidence="1">Uncharacterized protein</fullName>
    </submittedName>
</protein>
<evidence type="ECO:0000313" key="2">
    <source>
        <dbReference type="Proteomes" id="UP000000768"/>
    </source>
</evidence>
<reference evidence="2" key="2">
    <citation type="journal article" date="2018" name="Plant J.">
        <title>The Sorghum bicolor reference genome: improved assembly, gene annotations, a transcriptome atlas, and signatures of genome organization.</title>
        <authorList>
            <person name="McCormick R.F."/>
            <person name="Truong S.K."/>
            <person name="Sreedasyam A."/>
            <person name="Jenkins J."/>
            <person name="Shu S."/>
            <person name="Sims D."/>
            <person name="Kennedy M."/>
            <person name="Amirebrahimi M."/>
            <person name="Weers B.D."/>
            <person name="McKinley B."/>
            <person name="Mattison A."/>
            <person name="Morishige D.T."/>
            <person name="Grimwood J."/>
            <person name="Schmutz J."/>
            <person name="Mullet J.E."/>
        </authorList>
    </citation>
    <scope>NUCLEOTIDE SEQUENCE [LARGE SCALE GENOMIC DNA]</scope>
    <source>
        <strain evidence="2">cv. BTx623</strain>
    </source>
</reference>
<gene>
    <name evidence="1" type="ORF">SORBI_3007G060300</name>
</gene>